<dbReference type="Pfam" id="PF12450">
    <property type="entry name" value="vWF_A"/>
    <property type="match status" value="1"/>
</dbReference>
<dbReference type="InterPro" id="IPR002035">
    <property type="entry name" value="VWF_A"/>
</dbReference>
<feature type="compositionally biased region" description="Polar residues" evidence="1">
    <location>
        <begin position="46"/>
        <end position="60"/>
    </location>
</feature>
<gene>
    <name evidence="4" type="ORF">JV46_04820</name>
</gene>
<dbReference type="InterPro" id="IPR022156">
    <property type="entry name" value="Uncharacterised_YfbK_N"/>
</dbReference>
<evidence type="ECO:0000256" key="1">
    <source>
        <dbReference type="SAM" id="MobiDB-lite"/>
    </source>
</evidence>
<protein>
    <submittedName>
        <fullName evidence="4">von Willebrand factor type A (VWA) domain-containing protein</fullName>
    </submittedName>
</protein>
<keyword evidence="5" id="KW-1185">Reference proteome</keyword>
<comment type="caution">
    <text evidence="4">The sequence shown here is derived from an EMBL/GenBank/DDBJ whole genome shotgun (WGS) entry which is preliminary data.</text>
</comment>
<dbReference type="InterPro" id="IPR036465">
    <property type="entry name" value="vWFA_dom_sf"/>
</dbReference>
<dbReference type="RefSeq" id="WP_052132188.1">
    <property type="nucleotide sequence ID" value="NZ_JRAA01000002.1"/>
</dbReference>
<dbReference type="PROSITE" id="PS50234">
    <property type="entry name" value="VWFA"/>
    <property type="match status" value="1"/>
</dbReference>
<dbReference type="Proteomes" id="UP000030856">
    <property type="component" value="Unassembled WGS sequence"/>
</dbReference>
<dbReference type="Pfam" id="PF00092">
    <property type="entry name" value="VWA"/>
    <property type="match status" value="1"/>
</dbReference>
<name>A0A0B0H8Q1_SOVGS</name>
<sequence length="656" mass="72238">MKEQDLKKLFEQAGKASASDEARMRAKHAAMQAFENAQEEQKTSEDAQGNRSGNRPISENNNLIGRIMMHLSNRWLMGGFATAGLIGLVFVTTWQARQTQVDAPLVASRFDQETNVGIQPVEELAKPKAPQEVARVHKERELAVAESEALERRDFAIASKKQRIAAPQMTGIANDAFNVIERDDRFQQFDENRVKSVSDEPFSTFSIDVDTSSYSYVRKMLNRGNLPADDAVRTEEMINYFDYNYPVTGDREEPFLASVGISDAPWKQGNKLVHIGIKAFEAPAEKQPDSNLVFLLDISGSMSAEDKLPLVKKSLHLLLGQLKPTDTVSIVTYAGGTGVVLEATPVAEKQKIVAALETLAAGGSTAGESAIQLAYNLAEAGFKKDAVNRIILATDGDFNVGISDPDKLKELVEKKRESGVFLSVLGFGDGNYRDDIMQSLAQNGNGVAAYIDTFSEAYKVLVEEASSSLFTVAKDVKIQVEFNPATVSEYRLIGYETRALNREDFKNDKVDAGDVGSGHTVTAIYEITPVGSNSGLLDAPHYDANRRTHKPQAYSDEYGQLKIRYKQPESNTSLLISKPLMAGQEMSDSLAREFNFATAVAGFAQILKGRSYVDWDYKDVIEMAKKNLGEDPYGYRSELVGLARKAAIIELEESNE</sequence>
<feature type="domain" description="VWFA" evidence="3">
    <location>
        <begin position="291"/>
        <end position="476"/>
    </location>
</feature>
<dbReference type="PANTHER" id="PTHR10579">
    <property type="entry name" value="CALCIUM-ACTIVATED CHLORIDE CHANNEL REGULATOR"/>
    <property type="match status" value="1"/>
</dbReference>
<evidence type="ECO:0000256" key="2">
    <source>
        <dbReference type="SAM" id="Phobius"/>
    </source>
</evidence>
<feature type="transmembrane region" description="Helical" evidence="2">
    <location>
        <begin position="75"/>
        <end position="94"/>
    </location>
</feature>
<dbReference type="GeneID" id="86992470"/>
<dbReference type="eggNOG" id="COG2304">
    <property type="taxonomic scope" value="Bacteria"/>
</dbReference>
<dbReference type="Pfam" id="PF12034">
    <property type="entry name" value="YfbK_C"/>
    <property type="match status" value="1"/>
</dbReference>
<evidence type="ECO:0000313" key="5">
    <source>
        <dbReference type="Proteomes" id="UP000030856"/>
    </source>
</evidence>
<dbReference type="InterPro" id="IPR021908">
    <property type="entry name" value="YfbK_C"/>
</dbReference>
<keyword evidence="2" id="KW-0812">Transmembrane</keyword>
<dbReference type="InterPro" id="IPR051266">
    <property type="entry name" value="CLCR"/>
</dbReference>
<dbReference type="EMBL" id="JRAA01000002">
    <property type="protein sequence ID" value="KHF25037.1"/>
    <property type="molecule type" value="Genomic_DNA"/>
</dbReference>
<organism evidence="4 5">
    <name type="scientific">Solemya velum gill symbiont</name>
    <dbReference type="NCBI Taxonomy" id="2340"/>
    <lineage>
        <taxon>Bacteria</taxon>
        <taxon>Pseudomonadati</taxon>
        <taxon>Pseudomonadota</taxon>
        <taxon>Gammaproteobacteria</taxon>
        <taxon>sulfur-oxidizing symbionts</taxon>
    </lineage>
</organism>
<dbReference type="Gene3D" id="3.40.50.410">
    <property type="entry name" value="von Willebrand factor, type A domain"/>
    <property type="match status" value="1"/>
</dbReference>
<dbReference type="STRING" id="2340.JV46_04820"/>
<dbReference type="OrthoDB" id="9805121at2"/>
<accession>A0A0B0H8Q1</accession>
<keyword evidence="2" id="KW-1133">Transmembrane helix</keyword>
<reference evidence="4 5" key="1">
    <citation type="journal article" date="2014" name="BMC Genomics">
        <title>The genome of the intracellular bacterium of the coastal bivalve, Solemya velum: a blueprint for thriving in and out of symbiosis.</title>
        <authorList>
            <person name="Dmytrenko O."/>
            <person name="Russell S.L."/>
            <person name="Loo W.T."/>
            <person name="Fontanez K.M."/>
            <person name="Liao L."/>
            <person name="Roeselers G."/>
            <person name="Sharma R."/>
            <person name="Stewart F.J."/>
            <person name="Newton I.L."/>
            <person name="Woyke T."/>
            <person name="Wu D."/>
            <person name="Lang J.M."/>
            <person name="Eisen J.A."/>
            <person name="Cavanaugh C.M."/>
        </authorList>
    </citation>
    <scope>NUCLEOTIDE SEQUENCE [LARGE SCALE GENOMIC DNA]</scope>
    <source>
        <strain evidence="4 5">WH</strain>
    </source>
</reference>
<dbReference type="SUPFAM" id="SSF53300">
    <property type="entry name" value="vWA-like"/>
    <property type="match status" value="1"/>
</dbReference>
<proteinExistence type="predicted"/>
<dbReference type="CDD" id="cd01465">
    <property type="entry name" value="vWA_subgroup"/>
    <property type="match status" value="1"/>
</dbReference>
<evidence type="ECO:0000313" key="4">
    <source>
        <dbReference type="EMBL" id="KHF25037.1"/>
    </source>
</evidence>
<keyword evidence="2" id="KW-0472">Membrane</keyword>
<dbReference type="PATRIC" id="fig|2340.3.peg.1671"/>
<dbReference type="AlphaFoldDB" id="A0A0B0H8Q1"/>
<feature type="region of interest" description="Disordered" evidence="1">
    <location>
        <begin position="11"/>
        <end position="60"/>
    </location>
</feature>
<dbReference type="PANTHER" id="PTHR10579:SF43">
    <property type="entry name" value="ZINC FINGER (C3HC4-TYPE RING FINGER) FAMILY PROTEIN"/>
    <property type="match status" value="1"/>
</dbReference>
<dbReference type="SMART" id="SM00327">
    <property type="entry name" value="VWA"/>
    <property type="match status" value="1"/>
</dbReference>
<evidence type="ECO:0000259" key="3">
    <source>
        <dbReference type="PROSITE" id="PS50234"/>
    </source>
</evidence>